<proteinExistence type="predicted"/>
<evidence type="ECO:0000256" key="1">
    <source>
        <dbReference type="SAM" id="Phobius"/>
    </source>
</evidence>
<evidence type="ECO:0000313" key="4">
    <source>
        <dbReference type="Proteomes" id="UP000192601"/>
    </source>
</evidence>
<accession>A0A1X0KEL5</accession>
<keyword evidence="1" id="KW-0812">Transmembrane</keyword>
<keyword evidence="4" id="KW-1185">Reference proteome</keyword>
<comment type="caution">
    <text evidence="3">The sequence shown here is derived from an EMBL/GenBank/DDBJ whole genome shotgun (WGS) entry which is preliminary data.</text>
</comment>
<evidence type="ECO:0000259" key="2">
    <source>
        <dbReference type="Pfam" id="PF23717"/>
    </source>
</evidence>
<dbReference type="OrthoDB" id="4764597at2"/>
<feature type="non-terminal residue" evidence="3">
    <location>
        <position position="353"/>
    </location>
</feature>
<dbReference type="STRING" id="1783.BST44_16380"/>
<dbReference type="InterPro" id="IPR055583">
    <property type="entry name" value="DUF7159"/>
</dbReference>
<dbReference type="EMBL" id="MVIJ01000024">
    <property type="protein sequence ID" value="ORB72986.1"/>
    <property type="molecule type" value="Genomic_DNA"/>
</dbReference>
<dbReference type="AlphaFoldDB" id="A0A1X0KEL5"/>
<reference evidence="3 4" key="1">
    <citation type="submission" date="2017-02" db="EMBL/GenBank/DDBJ databases">
        <title>The new phylogeny of genus Mycobacterium.</title>
        <authorList>
            <person name="Tortoli E."/>
            <person name="Trovato A."/>
            <person name="Cirillo D.M."/>
        </authorList>
    </citation>
    <scope>NUCLEOTIDE SEQUENCE [LARGE SCALE GENOMIC DNA]</scope>
    <source>
        <strain evidence="3 4">DSM 43992</strain>
    </source>
</reference>
<organism evidence="3 4">
    <name type="scientific">Mycobacterium scrofulaceum</name>
    <dbReference type="NCBI Taxonomy" id="1783"/>
    <lineage>
        <taxon>Bacteria</taxon>
        <taxon>Bacillati</taxon>
        <taxon>Actinomycetota</taxon>
        <taxon>Actinomycetes</taxon>
        <taxon>Mycobacteriales</taxon>
        <taxon>Mycobacteriaceae</taxon>
        <taxon>Mycobacterium</taxon>
    </lineage>
</organism>
<dbReference type="Proteomes" id="UP000192601">
    <property type="component" value="Unassembled WGS sequence"/>
</dbReference>
<name>A0A1X0KEL5_MYCSC</name>
<sequence length="353" mass="35310">MTPTAVHAILVEGEHAEGATVDTDTFDVSRDRVDPPGPDQVVSAILGTRQGATESGCPVASVGVTWTDPTQAAALRDLLADQRIDKVMLVSAFLAAAALTQTVGSATRYAHTALLFVEPSAATMAVVDTGDGSVADVRRQALPDDDHAAVAALTALAAGAEAMEPRPDGLFVVGSDGVDVATIRTQLQAASSLVVSTPEEPELALARGAALASAHPPLFSSSTAAIAYAQDPATGAAIPHAVGLGYADGAATVARGAEALAYSAELDDPGLPPAGAFGAGDLDSPWTGSGAAPNEHRSTRPFLVAMSVLGLFVGGVLALVIALAIAIRPHVDSRPQIGARAVAPAAPAPPPAA</sequence>
<keyword evidence="1" id="KW-1133">Transmembrane helix</keyword>
<feature type="transmembrane region" description="Helical" evidence="1">
    <location>
        <begin position="302"/>
        <end position="327"/>
    </location>
</feature>
<feature type="domain" description="DUF7159" evidence="2">
    <location>
        <begin position="1"/>
        <end position="224"/>
    </location>
</feature>
<dbReference type="Pfam" id="PF23717">
    <property type="entry name" value="DUF7159"/>
    <property type="match status" value="1"/>
</dbReference>
<evidence type="ECO:0000313" key="3">
    <source>
        <dbReference type="EMBL" id="ORB72986.1"/>
    </source>
</evidence>
<dbReference type="RefSeq" id="WP_083178165.1">
    <property type="nucleotide sequence ID" value="NZ_MVIJ01000024.1"/>
</dbReference>
<protein>
    <recommendedName>
        <fullName evidence="2">DUF7159 domain-containing protein</fullName>
    </recommendedName>
</protein>
<gene>
    <name evidence="3" type="ORF">BST44_16380</name>
</gene>
<keyword evidence="1" id="KW-0472">Membrane</keyword>